<proteinExistence type="predicted"/>
<accession>A0A6J4Q612</accession>
<dbReference type="EMBL" id="CADCUR010000308">
    <property type="protein sequence ID" value="CAA9431506.1"/>
    <property type="molecule type" value="Genomic_DNA"/>
</dbReference>
<gene>
    <name evidence="1" type="ORF">AVDCRST_MAG74-3923</name>
</gene>
<name>A0A6J4Q612_9BACT</name>
<sequence length="37" mass="4127">MNLFDGVGIPSTPPSKRENFSSFSLFHILTFNLPCPD</sequence>
<organism evidence="1">
    <name type="scientific">uncultured Pyrinomonadaceae bacterium</name>
    <dbReference type="NCBI Taxonomy" id="2283094"/>
    <lineage>
        <taxon>Bacteria</taxon>
        <taxon>Pseudomonadati</taxon>
        <taxon>Acidobacteriota</taxon>
        <taxon>Blastocatellia</taxon>
        <taxon>Blastocatellales</taxon>
        <taxon>Pyrinomonadaceae</taxon>
        <taxon>environmental samples</taxon>
    </lineage>
</organism>
<protein>
    <submittedName>
        <fullName evidence="1">Uncharacterized protein</fullName>
    </submittedName>
</protein>
<evidence type="ECO:0000313" key="1">
    <source>
        <dbReference type="EMBL" id="CAA9431506.1"/>
    </source>
</evidence>
<dbReference type="AlphaFoldDB" id="A0A6J4Q612"/>
<reference evidence="1" key="1">
    <citation type="submission" date="2020-02" db="EMBL/GenBank/DDBJ databases">
        <authorList>
            <person name="Meier V. D."/>
        </authorList>
    </citation>
    <scope>NUCLEOTIDE SEQUENCE</scope>
    <source>
        <strain evidence="1">AVDCRST_MAG74</strain>
    </source>
</reference>